<feature type="domain" description="FERM" evidence="9">
    <location>
        <begin position="1241"/>
        <end position="1528"/>
    </location>
</feature>
<dbReference type="Pfam" id="PF08295">
    <property type="entry name" value="Sin3_corepress"/>
    <property type="match status" value="1"/>
</dbReference>
<feature type="domain" description="HP" evidence="11">
    <location>
        <begin position="3713"/>
        <end position="3776"/>
    </location>
</feature>
<dbReference type="Gene3D" id="1.20.120.230">
    <property type="entry name" value="Alpha-catenin/vinculin-like"/>
    <property type="match status" value="4"/>
</dbReference>
<dbReference type="CDD" id="cd17090">
    <property type="entry name" value="FERM_F1_TLN"/>
    <property type="match status" value="1"/>
</dbReference>
<dbReference type="GO" id="GO:0005886">
    <property type="term" value="C:plasma membrane"/>
    <property type="evidence" value="ECO:0007669"/>
    <property type="project" value="TreeGrafter"/>
</dbReference>
<dbReference type="SUPFAM" id="SSF47220">
    <property type="entry name" value="alpha-catenin/vinculin-like"/>
    <property type="match status" value="4"/>
</dbReference>
<dbReference type="Pfam" id="PF00373">
    <property type="entry name" value="FERM_M"/>
    <property type="match status" value="1"/>
</dbReference>
<evidence type="ECO:0000256" key="8">
    <source>
        <dbReference type="SAM" id="MobiDB-lite"/>
    </source>
</evidence>
<proteinExistence type="predicted"/>
<dbReference type="InterPro" id="IPR036886">
    <property type="entry name" value="Villin_headpiece_dom_sf"/>
</dbReference>
<protein>
    <recommendedName>
        <fullName evidence="14">Histone deacetylase interacting domain-containing protein</fullName>
    </recommendedName>
</protein>
<feature type="region of interest" description="Disordered" evidence="8">
    <location>
        <begin position="1066"/>
        <end position="1114"/>
    </location>
</feature>
<dbReference type="PROSITE" id="PS51089">
    <property type="entry name" value="HP"/>
    <property type="match status" value="1"/>
</dbReference>
<feature type="compositionally biased region" description="Basic and acidic residues" evidence="8">
    <location>
        <begin position="146"/>
        <end position="156"/>
    </location>
</feature>
<evidence type="ECO:0000313" key="13">
    <source>
        <dbReference type="Proteomes" id="UP000054408"/>
    </source>
</evidence>
<dbReference type="InterPro" id="IPR015224">
    <property type="entry name" value="Talin_cent"/>
</dbReference>
<feature type="compositionally biased region" description="Basic residues" evidence="8">
    <location>
        <begin position="165"/>
        <end position="186"/>
    </location>
</feature>
<evidence type="ECO:0000256" key="2">
    <source>
        <dbReference type="ARBA" id="ARBA00004245"/>
    </source>
</evidence>
<dbReference type="GO" id="GO:0005925">
    <property type="term" value="C:focal adhesion"/>
    <property type="evidence" value="ECO:0007669"/>
    <property type="project" value="InterPro"/>
</dbReference>
<dbReference type="PROSITE" id="PS50057">
    <property type="entry name" value="FERM_3"/>
    <property type="match status" value="1"/>
</dbReference>
<dbReference type="PROSITE" id="PS00661">
    <property type="entry name" value="FERM_2"/>
    <property type="match status" value="1"/>
</dbReference>
<dbReference type="GO" id="GO:0005856">
    <property type="term" value="C:cytoskeleton"/>
    <property type="evidence" value="ECO:0007669"/>
    <property type="project" value="UniProtKB-SubCell"/>
</dbReference>
<dbReference type="FunFam" id="1.20.1160.11:FF:000001">
    <property type="entry name" value="Paired amphipathic helix protein Sin3"/>
    <property type="match status" value="1"/>
</dbReference>
<comment type="subcellular location">
    <subcellularLocation>
        <location evidence="2">Cytoplasm</location>
        <location evidence="2">Cytoskeleton</location>
    </subcellularLocation>
    <subcellularLocation>
        <location evidence="1 7">Nucleus</location>
    </subcellularLocation>
</comment>
<dbReference type="RefSeq" id="XP_013755135.1">
    <property type="nucleotide sequence ID" value="XM_013899681.1"/>
</dbReference>
<feature type="compositionally biased region" description="Basic and acidic residues" evidence="8">
    <location>
        <begin position="3580"/>
        <end position="3595"/>
    </location>
</feature>
<evidence type="ECO:0000256" key="3">
    <source>
        <dbReference type="ARBA" id="ARBA00022490"/>
    </source>
</evidence>
<dbReference type="InterPro" id="IPR013194">
    <property type="entry name" value="HDAC_interact_dom"/>
</dbReference>
<dbReference type="GeneID" id="25570108"/>
<evidence type="ECO:0000259" key="10">
    <source>
        <dbReference type="PROSITE" id="PS50945"/>
    </source>
</evidence>
<dbReference type="SUPFAM" id="SSF109885">
    <property type="entry name" value="I/LWEQ domain"/>
    <property type="match status" value="3"/>
</dbReference>
<feature type="region of interest" description="Disordered" evidence="8">
    <location>
        <begin position="146"/>
        <end position="196"/>
    </location>
</feature>
<dbReference type="Pfam" id="PF16511">
    <property type="entry name" value="FERM_f0"/>
    <property type="match status" value="1"/>
</dbReference>
<dbReference type="InterPro" id="IPR035964">
    <property type="entry name" value="I/LWEQ_dom_sf"/>
</dbReference>
<dbReference type="SUPFAM" id="SSF50729">
    <property type="entry name" value="PH domain-like"/>
    <property type="match status" value="1"/>
</dbReference>
<dbReference type="InterPro" id="IPR019748">
    <property type="entry name" value="FERM_central"/>
</dbReference>
<dbReference type="GO" id="GO:0098609">
    <property type="term" value="P:cell-cell adhesion"/>
    <property type="evidence" value="ECO:0007669"/>
    <property type="project" value="TreeGrafter"/>
</dbReference>
<dbReference type="InterPro" id="IPR054082">
    <property type="entry name" value="Talin_IBS2B"/>
</dbReference>
<dbReference type="InterPro" id="IPR011993">
    <property type="entry name" value="PH-like_dom_sf"/>
</dbReference>
<dbReference type="InterPro" id="IPR014352">
    <property type="entry name" value="FERM/acyl-CoA-bd_prot_sf"/>
</dbReference>
<dbReference type="GO" id="GO:0005634">
    <property type="term" value="C:nucleus"/>
    <property type="evidence" value="ECO:0007669"/>
    <property type="project" value="UniProtKB-SubCell"/>
</dbReference>
<sequence>MSGTSLEANESLDMSSPARGDALLAPTNESLDESTGPVEMETEPVAAAEQAGTGADGSMAAPQAGVEASGQPKVEDALLYLEQVKIQFREQPEVYDAFLDIMKDFKAHNIDTPGVIQRVRTLFRGHRDLIFGFNTFLPPGYKIELDDLRDEPEPPKRASSSTARPAKKGGRKKRVSNSSRARRGGMRKRDGVSAAAEPKSLDTALNYVNKIKQRFESNPEVYTVFLEILQTYQREVRTITEVYDEVSRLFANEPDLLEEFTTFLPESLAHHNRRKRGREGASRGRPLKRAKIELAPDDEIGFFNAVKRRLTAPLYADFLKALHVFSNQILSTAETVKLVRTILAGHPDLISWFEAFVDYKEQGAKMRRVQSISQIDNDEYIDYSQLKKYGPSYRALPTSYRRPSCSGRDDLCDSVLNDTWVASAATDSDDFIFKSSQKNEFEERLFLCEEERYELDMVIEQNASAIRALEPLASKILEAQKQAGTEGPGPSFKLASENALGIIQIKAIERIYGHRAKDALSGLRKNPHVAVPIILKRLRQKDRDWRRIQREWNKVWNNVNADNYRRSLDYRGAEFKTSDKKSMGTKALVSTVKEKQDQLKVQGKATAVHFTSTIESTAEIQEAYRLLLFCLTRSMATDKVVQKMRLFIVGWLAKFLGVPVETSVIDEHFAQIRKALARKHTPSGAAASAATAAAAAAAAGAPAPAAAAANGPTAGSIAEGLPPPVAAAVAEAAAKIDAAEEEVAQMRSTSTAPQPPFFGNEIYFVVLQLFALLTSRIAKVRELAVVAQGKYDAAGAQAFRKPFNKAAAMLDPTYAKRSDTALEAMDVAAAGGSVFAAVLNFVKLYQASKVSTSRFENTLNDVLGPDSYQLFTMDRILTQMTKMINSVVGDDLCARLMALYNYENGRTRNTDSSYRVSALLMMPEMTTFRLKVSQYARGSRSLLVWVIPEDSPGTMPVFSSSPASPPEASAMLAKWSEYMRTFIQPTVNPHIDVRAHNIFLPRNLVTSRSLDDPELVIQHGLAAKIDFDSYKMVYLCGTEDWLYRRGALAAAVPRFNSSPNNWWAKLHTPDPARPDPPVLDRTNIKPEYVDSDDDDVVSDSNTNASNNETKPVVTSVSVPVKAPASVPGQPPPAVPAPTGDAVPTSAVTGAVPVPPAPVAAVVLKVRVAKTGAVKSMPFNPSMSTGEVCREIRDRVGEGGSDHGLFKVGDDYSVGKWLENNKTLNYYELRSGDLVEFKKKHRPLRVQTVDGAVKTVLVDDSMIVSDMVAIIAARVGIANAEEFSLKKVDSADNEWLNPGQTLRDQGLEETDPVLLKQRFHYSDQNVDTSNPVQLNLLYEQSREAILTGKYPCTQAEAIQFASLLCQVTLHDHNPAKHKPGSLDLKNYVPGEYVKAKKIDKTILSEHRKLIGMSELNAKFRFVQLCRSLKTYGVTFFHVREQVSQGKKKKKLVDRLLGITREKIIRMDAQTKEVVKSYPLAHLKRWAASTNSFTFDFGDYEGSYYSVQTSEGEAMSQVISGYIDIILKKKKQAGRYVVDDDEEQTVVEEDISAMKAQAISRTPSNMQYTSAVNLSRAGMVQGGASGYQMSSAGAQYGTAQTPQSQNAAGGWKGQFTRGSAGELESFTTGNAAVLNASGLGGLLKDLEGAFASVNAACNELAIPVTKSPMGDSDDPMARQWRQKAMQGTRQQLRQHTDGLTVATAQVVGSAVCATPDQFDPDTLAASCKALGNHMAQLATLARTAASLVDDAESGQLMAASRQMGDATKRLVAAANGAAGGLSQSIVDPKLREEVLASAKDIGKLVNQLLAASGASEVDGAGQTKMFERTAAVAQAATKLVNDAKQVANAQSTDEARKLVNGGAKHAWTATSQLVACVKVLAPTVASAKSKQQLEKSAALVRSAVGGMIDKAGAAGVDAQDMSKLKVACQGVNQALQQLLDAARTVGDRPDFTAQYAKAAAVISAASRKLVNANGNPQEIIAGAKAVGQGSAVMIKFGKAEAGHETDPGVQKALVDATRRLADATSALMRSAKAAASNPSDGAAQDQLANDARELDIQAQDMLANSQQRLAMRNLAEATQEAISKTAALIQASKPAASANSNAAAANGLIDSARQTAEKVTGLVNALKAHQASPDNSTMQGKLVTAAKVSCPAVAGLVNASKQAAPSVTDPTAQQNLASSAKGCAMAMQKLLGALKEAKSLQGGLEFDTAMEQCNAAKEQMKSTAQRASAGTLVPEFGTTPQSSYENYMAARRAVHNNLDQLLKSSQEKDQETAAIAAKDIGSAMRGVGAAVEGVAATSDDPTLPGTVTDAGQDFADKVITALAAAKACANDPENDAKVEQLLQAVATAKGSSEAMTAALPGQREVEAAMTAVRAHCDLAQLPALQAGESQKTFQDSFLKAARALAQACQGLCRSVERGPDELAQAANGVESTTARVVAAAGGMAAATADPETKQQIVDTVGELGESIQDLLEASRGAAADPNNAESKSAINDSHLAVTDTLNELSSLFQAAGPGQKECDEAMKAIKKAAAQIEAAVVPSSMAGKSYGQIQGELKAAAKELVRGTGQLMQAAKKNPAAIPTAADTLTGAVSTITAGSSAVAQAVGDGGKVTVERFTIPQEAIKDSVNELRMANGEPKKIIGGCTGVAKSTQAIIAASKLASRQVDDPEASQQFMDLAKAIAGATAATVGAGKAVARSNTPENNAELLAQSNALQNSVAQVVALAEDHLDHSQVSPETKQLQKEILANGKEVAGNTSQLLGAAKLTAMSPQDVQCNQDMLACAKSLSDAISDLLTSIAGAAPGAQECTNAMDVAQNCISELDTAAMSASVEALDREEGQTADGCSAALATTASELSTAASKLAAAAASSPNEIGPVASSIAILLPDLTSSTVGLAACTADPVKQQATLARGKDVSEAMYGLLMTTKEVGGAADDMEGQMRIEQSSKDVSNALAALMGDVSGEMASSQQVQQAQLAAKNASSVLNGPYDTSKDYRAFNQDIVDQARTIAGAVSKLSTTAKMNPDGVGAAAENMAASLSPMMAAVNGAAQTAPDEATKNMLLDTAENLCSESAALLVRAGELSKEPTSFTKQQSVSSSAREVNMNVAKLISATKAKSSAVKGCEAAIESIQAAVHDMDTAAMFASMGQLEREDGGQFSKYRTELMTESKALAQGSAGLINTAKTSSASLAPAAEDAAGKVNAIVDAAKHAAATVFDPELQRQLFDSCRSVCNSTASLIDASRSVHDAPNDQALVSTLNASGKEFADNVSAFVAKIKEVDGENAKGVTAATTALDAIRSAVPEVTSASPPTVEPSVEAMVDASKKVAAVSAQVVSAMRSSPEALAVAATAAQDATLELLVQGKAASTDGDADAQEPTRTAVVNAANAIAGVLDVVVAAGGNSTSPAVGEELAAAARGVADAVADVVEKARELRADFVDMSDPNMVAEKSLLDAAASIEAAAQKLATLVPRPPVNMPDMDMAFEESILEAAKAIAAAVAALVKAATEAQREIVANGKAAAGGKVYHADAVWQEGLVSAAHAVAAATSEMCQAANDAAQGEGSEVSIVAASEAVSSTTAHLVAAARAKMDPNSRNQARLEDASRAVRQATSSLAESAKMYGDKMAEMESANAMMAVDSNSSAVARMRQEREARERVLRLERELEAARRAATEQNRSRYTEGSSSAAPAPAAKPKPALAAKPKPAPAAKPKPAAAAPAASSGGAAGTTYSLAELQSATLPPGVDPARKQDWLSDADFQTAFGMDRAAFAALPAWKAETLRRKAKLF</sequence>
<dbReference type="PANTHER" id="PTHR19981:SF1">
    <property type="entry name" value="RHEA, ISOFORM B"/>
    <property type="match status" value="1"/>
</dbReference>
<evidence type="ECO:0000256" key="6">
    <source>
        <dbReference type="ARBA" id="ARBA00023242"/>
    </source>
</evidence>
<dbReference type="Gene3D" id="1.20.80.10">
    <property type="match status" value="1"/>
</dbReference>
<accession>A0A0L0DKH9</accession>
<dbReference type="InterPro" id="IPR003128">
    <property type="entry name" value="Villin_headpiece"/>
</dbReference>
<dbReference type="InterPro" id="IPR019747">
    <property type="entry name" value="FERM_CS"/>
</dbReference>
<evidence type="ECO:0000256" key="1">
    <source>
        <dbReference type="ARBA" id="ARBA00004123"/>
    </source>
</evidence>
<dbReference type="InterPro" id="IPR002404">
    <property type="entry name" value="IRS_PTB"/>
</dbReference>
<dbReference type="SUPFAM" id="SSF47762">
    <property type="entry name" value="PAH2 domain"/>
    <property type="match status" value="3"/>
</dbReference>
<dbReference type="EMBL" id="GL349475">
    <property type="protein sequence ID" value="KNC52797.1"/>
    <property type="molecule type" value="Genomic_DNA"/>
</dbReference>
<dbReference type="GO" id="GO:0001726">
    <property type="term" value="C:ruffle"/>
    <property type="evidence" value="ECO:0007669"/>
    <property type="project" value="InterPro"/>
</dbReference>
<dbReference type="GO" id="GO:0051015">
    <property type="term" value="F:actin filament binding"/>
    <property type="evidence" value="ECO:0007669"/>
    <property type="project" value="InterPro"/>
</dbReference>
<dbReference type="FunFam" id="1.20.1160.11:FF:000003">
    <property type="entry name" value="Paired amphipathic helix SIN3-like protein"/>
    <property type="match status" value="1"/>
</dbReference>
<dbReference type="SUPFAM" id="SSF47050">
    <property type="entry name" value="VHP, Villin headpiece domain"/>
    <property type="match status" value="1"/>
</dbReference>
<dbReference type="Gene3D" id="3.10.20.90">
    <property type="entry name" value="Phosphatidylinositol 3-kinase Catalytic Subunit, Chain A, domain 1"/>
    <property type="match status" value="2"/>
</dbReference>
<evidence type="ECO:0000256" key="7">
    <source>
        <dbReference type="PROSITE-ProRule" id="PRU00810"/>
    </source>
</evidence>
<dbReference type="Gene3D" id="2.30.29.30">
    <property type="entry name" value="Pleckstrin-homology domain (PH domain)/Phosphotyrosine-binding domain (PTB)"/>
    <property type="match status" value="1"/>
</dbReference>
<keyword evidence="6 7" id="KW-0539">Nucleus</keyword>
<dbReference type="InterPro" id="IPR032425">
    <property type="entry name" value="FERM_f0"/>
</dbReference>
<dbReference type="FunFam" id="1.20.80.10:FF:000007">
    <property type="entry name" value="Talin 2"/>
    <property type="match status" value="1"/>
</dbReference>
<dbReference type="GO" id="GO:0005737">
    <property type="term" value="C:cytoplasm"/>
    <property type="evidence" value="ECO:0007669"/>
    <property type="project" value="TreeGrafter"/>
</dbReference>
<dbReference type="Pfam" id="PF02209">
    <property type="entry name" value="VHP"/>
    <property type="match status" value="1"/>
</dbReference>
<dbReference type="GO" id="GO:0030036">
    <property type="term" value="P:actin cytoskeleton organization"/>
    <property type="evidence" value="ECO:0007669"/>
    <property type="project" value="TreeGrafter"/>
</dbReference>
<dbReference type="InterPro" id="IPR036600">
    <property type="entry name" value="PAH_sf"/>
</dbReference>
<feature type="compositionally biased region" description="Polar residues" evidence="8">
    <location>
        <begin position="1"/>
        <end position="14"/>
    </location>
</feature>
<dbReference type="Pfam" id="PF16879">
    <property type="entry name" value="Sin3a_C"/>
    <property type="match status" value="1"/>
</dbReference>
<reference evidence="12 13" key="1">
    <citation type="submission" date="2010-05" db="EMBL/GenBank/DDBJ databases">
        <title>The Genome Sequence of Thecamonas trahens ATCC 50062.</title>
        <authorList>
            <consortium name="The Broad Institute Genome Sequencing Platform"/>
            <person name="Russ C."/>
            <person name="Cuomo C."/>
            <person name="Shea T."/>
            <person name="Young S.K."/>
            <person name="Zeng Q."/>
            <person name="Koehrsen M."/>
            <person name="Haas B."/>
            <person name="Borodovsky M."/>
            <person name="Guigo R."/>
            <person name="Alvarado L."/>
            <person name="Berlin A."/>
            <person name="Bochicchio J."/>
            <person name="Borenstein D."/>
            <person name="Chapman S."/>
            <person name="Chen Z."/>
            <person name="Freedman E."/>
            <person name="Gellesch M."/>
            <person name="Goldberg J."/>
            <person name="Griggs A."/>
            <person name="Gujja S."/>
            <person name="Heilman E."/>
            <person name="Heiman D."/>
            <person name="Hepburn T."/>
            <person name="Howarth C."/>
            <person name="Jen D."/>
            <person name="Larson L."/>
            <person name="Mehta T."/>
            <person name="Park D."/>
            <person name="Pearson M."/>
            <person name="Roberts A."/>
            <person name="Saif S."/>
            <person name="Shenoy N."/>
            <person name="Sisk P."/>
            <person name="Stolte C."/>
            <person name="Sykes S."/>
            <person name="Thomson T."/>
            <person name="Walk T."/>
            <person name="White J."/>
            <person name="Yandava C."/>
            <person name="Burger G."/>
            <person name="Gray M.W."/>
            <person name="Holland P.W.H."/>
            <person name="King N."/>
            <person name="Lang F.B.F."/>
            <person name="Roger A.J."/>
            <person name="Ruiz-Trillo I."/>
            <person name="Lander E."/>
            <person name="Nusbaum C."/>
        </authorList>
    </citation>
    <scope>NUCLEOTIDE SEQUENCE [LARGE SCALE GENOMIC DNA]</scope>
    <source>
        <strain evidence="12 13">ATCC 50062</strain>
    </source>
</reference>
<feature type="region of interest" description="Disordered" evidence="8">
    <location>
        <begin position="1"/>
        <end position="68"/>
    </location>
</feature>
<dbReference type="Pfam" id="PF01608">
    <property type="entry name" value="I_LWEQ"/>
    <property type="match status" value="1"/>
</dbReference>
<feature type="region of interest" description="Disordered" evidence="8">
    <location>
        <begin position="3658"/>
        <end position="3715"/>
    </location>
</feature>
<dbReference type="CDD" id="cd14473">
    <property type="entry name" value="FERM_B-lobe"/>
    <property type="match status" value="1"/>
</dbReference>
<dbReference type="InterPro" id="IPR002558">
    <property type="entry name" value="ILWEQ_dom"/>
</dbReference>
<dbReference type="InterPro" id="IPR036723">
    <property type="entry name" value="Alpha-catenin/vinculin-like_sf"/>
</dbReference>
<dbReference type="Gene3D" id="1.10.950.10">
    <property type="entry name" value="Villin headpiece domain"/>
    <property type="match status" value="1"/>
</dbReference>
<evidence type="ECO:0000256" key="5">
    <source>
        <dbReference type="ARBA" id="ARBA00023212"/>
    </source>
</evidence>
<evidence type="ECO:0000259" key="11">
    <source>
        <dbReference type="PROSITE" id="PS51089"/>
    </source>
</evidence>
<dbReference type="PROSITE" id="PS51477">
    <property type="entry name" value="PAH"/>
    <property type="match status" value="3"/>
</dbReference>
<dbReference type="STRING" id="461836.A0A0L0DKH9"/>
<dbReference type="Pfam" id="PF02174">
    <property type="entry name" value="IRS"/>
    <property type="match status" value="1"/>
</dbReference>
<dbReference type="FunFam" id="2.30.29.30:FF:000028">
    <property type="entry name" value="Talin 2"/>
    <property type="match status" value="1"/>
</dbReference>
<evidence type="ECO:0000259" key="9">
    <source>
        <dbReference type="PROSITE" id="PS50057"/>
    </source>
</evidence>
<dbReference type="SMART" id="SM00153">
    <property type="entry name" value="VHP"/>
    <property type="match status" value="1"/>
</dbReference>
<dbReference type="InterPro" id="IPR036476">
    <property type="entry name" value="Talin_cent_sf"/>
</dbReference>
<dbReference type="OMA" id="VDMTQHY"/>
<name>A0A0L0DKH9_THETB</name>
<dbReference type="GO" id="GO:0006355">
    <property type="term" value="P:regulation of DNA-templated transcription"/>
    <property type="evidence" value="ECO:0007669"/>
    <property type="project" value="InterPro"/>
</dbReference>
<dbReference type="Gene3D" id="1.20.1420.10">
    <property type="entry name" value="Talin, central domain"/>
    <property type="match status" value="8"/>
</dbReference>
<dbReference type="eggNOG" id="KOG4261">
    <property type="taxonomic scope" value="Eukaryota"/>
</dbReference>
<dbReference type="InterPro" id="IPR003822">
    <property type="entry name" value="PAH"/>
</dbReference>
<dbReference type="InterPro" id="IPR018979">
    <property type="entry name" value="FERM_N"/>
</dbReference>
<dbReference type="Pfam" id="PF09379">
    <property type="entry name" value="FERM_N"/>
    <property type="match status" value="1"/>
</dbReference>
<dbReference type="SUPFAM" id="SSF109880">
    <property type="entry name" value="A middle domain of Talin 1"/>
    <property type="match status" value="1"/>
</dbReference>
<dbReference type="InterPro" id="IPR054060">
    <property type="entry name" value="TLN1-like_RS"/>
</dbReference>
<dbReference type="PROSITE" id="PS50945">
    <property type="entry name" value="I_LWEQ"/>
    <property type="match status" value="1"/>
</dbReference>
<dbReference type="SMART" id="SM00307">
    <property type="entry name" value="ILWEQ"/>
    <property type="match status" value="1"/>
</dbReference>
<keyword evidence="3" id="KW-0963">Cytoplasm</keyword>
<keyword evidence="13" id="KW-1185">Reference proteome</keyword>
<dbReference type="eggNOG" id="KOG4204">
    <property type="taxonomic scope" value="Eukaryota"/>
</dbReference>
<dbReference type="Gene3D" id="1.20.1410.10">
    <property type="entry name" value="I/LWEQ domain"/>
    <property type="match status" value="1"/>
</dbReference>
<keyword evidence="4" id="KW-0677">Repeat</keyword>
<gene>
    <name evidence="12" type="ORF">AMSG_12193</name>
</gene>
<dbReference type="Proteomes" id="UP000054408">
    <property type="component" value="Unassembled WGS sequence"/>
</dbReference>
<dbReference type="SMART" id="SM01244">
    <property type="entry name" value="IRS"/>
    <property type="match status" value="1"/>
</dbReference>
<dbReference type="CDD" id="cd10569">
    <property type="entry name" value="FERM_C_Talin"/>
    <property type="match status" value="1"/>
</dbReference>
<feature type="compositionally biased region" description="Basic and acidic residues" evidence="8">
    <location>
        <begin position="3658"/>
        <end position="3669"/>
    </location>
</feature>
<evidence type="ECO:0000313" key="12">
    <source>
        <dbReference type="EMBL" id="KNC52797.1"/>
    </source>
</evidence>
<keyword evidence="5" id="KW-0206">Cytoskeleton</keyword>
<organism evidence="12 13">
    <name type="scientific">Thecamonas trahens ATCC 50062</name>
    <dbReference type="NCBI Taxonomy" id="461836"/>
    <lineage>
        <taxon>Eukaryota</taxon>
        <taxon>Apusozoa</taxon>
        <taxon>Apusomonadida</taxon>
        <taxon>Apusomonadidae</taxon>
        <taxon>Thecamonas</taxon>
    </lineage>
</organism>
<feature type="compositionally biased region" description="Low complexity" evidence="8">
    <location>
        <begin position="3700"/>
        <end position="3712"/>
    </location>
</feature>
<evidence type="ECO:0008006" key="14">
    <source>
        <dbReference type="Google" id="ProtNLM"/>
    </source>
</evidence>
<dbReference type="InterPro" id="IPR019749">
    <property type="entry name" value="Band_41_domain"/>
</dbReference>
<dbReference type="Pfam" id="PF09141">
    <property type="entry name" value="Talin_middle"/>
    <property type="match status" value="1"/>
</dbReference>
<dbReference type="eggNOG" id="KOG0443">
    <property type="taxonomic scope" value="Eukaryota"/>
</dbReference>
<dbReference type="InterPro" id="IPR031693">
    <property type="entry name" value="Sin3_C"/>
</dbReference>
<dbReference type="Pfam" id="PF21692">
    <property type="entry name" value="Talin_R4"/>
    <property type="match status" value="1"/>
</dbReference>
<dbReference type="Gene3D" id="1.20.1160.11">
    <property type="entry name" value="Paired amphipathic helix"/>
    <property type="match status" value="3"/>
</dbReference>
<dbReference type="PANTHER" id="PTHR19981">
    <property type="entry name" value="TALIN"/>
    <property type="match status" value="1"/>
</dbReference>
<dbReference type="CDD" id="cd17089">
    <property type="entry name" value="FERM_F0_TLN"/>
    <property type="match status" value="1"/>
</dbReference>
<dbReference type="OrthoDB" id="10262320at2759"/>
<feature type="compositionally biased region" description="Low complexity" evidence="8">
    <location>
        <begin position="3672"/>
        <end position="3692"/>
    </location>
</feature>
<dbReference type="InterPro" id="IPR035963">
    <property type="entry name" value="FERM_2"/>
</dbReference>
<feature type="region of interest" description="Disordered" evidence="8">
    <location>
        <begin position="3580"/>
        <end position="3605"/>
    </location>
</feature>
<dbReference type="Pfam" id="PF02671">
    <property type="entry name" value="PAH"/>
    <property type="match status" value="3"/>
</dbReference>
<dbReference type="SMART" id="SM00761">
    <property type="entry name" value="HDAC_interact"/>
    <property type="match status" value="1"/>
</dbReference>
<dbReference type="InterPro" id="IPR049108">
    <property type="entry name" value="Talin_R4"/>
</dbReference>
<dbReference type="GO" id="GO:0005200">
    <property type="term" value="F:structural constituent of cytoskeleton"/>
    <property type="evidence" value="ECO:0007669"/>
    <property type="project" value="InterPro"/>
</dbReference>
<dbReference type="SUPFAM" id="SSF47031">
    <property type="entry name" value="Second domain of FERM"/>
    <property type="match status" value="1"/>
</dbReference>
<feature type="domain" description="I/LWEQ" evidence="10">
    <location>
        <begin position="3427"/>
        <end position="3672"/>
    </location>
</feature>
<dbReference type="InterPro" id="IPR000299">
    <property type="entry name" value="FERM_domain"/>
</dbReference>
<dbReference type="SMART" id="SM00295">
    <property type="entry name" value="B41"/>
    <property type="match status" value="1"/>
</dbReference>
<dbReference type="Pfam" id="PF21896">
    <property type="entry name" value="Talin_IBS2B"/>
    <property type="match status" value="4"/>
</dbReference>
<dbReference type="Pfam" id="PF21865">
    <property type="entry name" value="TLN1-like_RS"/>
    <property type="match status" value="3"/>
</dbReference>
<evidence type="ECO:0000256" key="4">
    <source>
        <dbReference type="ARBA" id="ARBA00022737"/>
    </source>
</evidence>